<feature type="domain" description="Ig-like" evidence="12">
    <location>
        <begin position="61"/>
        <end position="166"/>
    </location>
</feature>
<dbReference type="InterPro" id="IPR007110">
    <property type="entry name" value="Ig-like_dom"/>
</dbReference>
<keyword evidence="3 7" id="KW-0420">Kringle</keyword>
<evidence type="ECO:0000259" key="11">
    <source>
        <dbReference type="PROSITE" id="PS50070"/>
    </source>
</evidence>
<dbReference type="InterPro" id="IPR000001">
    <property type="entry name" value="Kringle"/>
</dbReference>
<feature type="signal peptide" evidence="9">
    <location>
        <begin position="1"/>
        <end position="19"/>
    </location>
</feature>
<proteinExistence type="predicted"/>
<dbReference type="SMART" id="SM00130">
    <property type="entry name" value="KR"/>
    <property type="match status" value="1"/>
</dbReference>
<dbReference type="SUPFAM" id="SSF48726">
    <property type="entry name" value="Immunoglobulin"/>
    <property type="match status" value="1"/>
</dbReference>
<feature type="transmembrane region" description="Helical" evidence="8">
    <location>
        <begin position="505"/>
        <end position="528"/>
    </location>
</feature>
<dbReference type="SUPFAM" id="SSF57440">
    <property type="entry name" value="Kringle-like"/>
    <property type="match status" value="1"/>
</dbReference>
<keyword evidence="8" id="KW-1133">Transmembrane helix</keyword>
<dbReference type="Gene3D" id="2.40.20.10">
    <property type="entry name" value="Plasminogen Kringle 4"/>
    <property type="match status" value="1"/>
</dbReference>
<keyword evidence="4" id="KW-0547">Nucleotide-binding</keyword>
<dbReference type="InterPro" id="IPR038178">
    <property type="entry name" value="Kringle_sf"/>
</dbReference>
<evidence type="ECO:0000256" key="4">
    <source>
        <dbReference type="ARBA" id="ARBA00022741"/>
    </source>
</evidence>
<evidence type="ECO:0000256" key="2">
    <source>
        <dbReference type="ARBA" id="ARBA00022553"/>
    </source>
</evidence>
<evidence type="ECO:0000256" key="5">
    <source>
        <dbReference type="ARBA" id="ARBA00022840"/>
    </source>
</evidence>
<dbReference type="Pfam" id="PF07679">
    <property type="entry name" value="I-set"/>
    <property type="match status" value="1"/>
</dbReference>
<evidence type="ECO:0000256" key="3">
    <source>
        <dbReference type="ARBA" id="ARBA00022572"/>
    </source>
</evidence>
<dbReference type="SMART" id="SM00409">
    <property type="entry name" value="IG"/>
    <property type="match status" value="1"/>
</dbReference>
<dbReference type="EMBL" id="FZQP02003124">
    <property type="protein sequence ID" value="VVC97361.1"/>
    <property type="molecule type" value="Genomic_DNA"/>
</dbReference>
<dbReference type="InterPro" id="IPR013783">
    <property type="entry name" value="Ig-like_fold"/>
</dbReference>
<dbReference type="InterPro" id="IPR041775">
    <property type="entry name" value="Ror-like_CRD"/>
</dbReference>
<keyword evidence="8" id="KW-0812">Transmembrane</keyword>
<dbReference type="CDD" id="cd07459">
    <property type="entry name" value="CRD_TK_ROR_like"/>
    <property type="match status" value="1"/>
</dbReference>
<dbReference type="InterPro" id="IPR018056">
    <property type="entry name" value="Kringle_CS"/>
</dbReference>
<dbReference type="InterPro" id="IPR003599">
    <property type="entry name" value="Ig_sub"/>
</dbReference>
<dbReference type="PANTHER" id="PTHR24261">
    <property type="entry name" value="PLASMINOGEN-RELATED"/>
    <property type="match status" value="1"/>
</dbReference>
<name>A0A5E4QJB8_9NEOP</name>
<dbReference type="PROSITE" id="PS00021">
    <property type="entry name" value="KRINGLE_1"/>
    <property type="match status" value="1"/>
</dbReference>
<comment type="caution">
    <text evidence="7">Lacks conserved residue(s) required for the propagation of feature annotation.</text>
</comment>
<evidence type="ECO:0000256" key="8">
    <source>
        <dbReference type="SAM" id="Phobius"/>
    </source>
</evidence>
<dbReference type="InterPro" id="IPR036179">
    <property type="entry name" value="Ig-like_dom_sf"/>
</dbReference>
<evidence type="ECO:0000256" key="7">
    <source>
        <dbReference type="PROSITE-ProRule" id="PRU00121"/>
    </source>
</evidence>
<dbReference type="InterPro" id="IPR020067">
    <property type="entry name" value="Frizzled_dom"/>
</dbReference>
<comment type="subcellular location">
    <subcellularLocation>
        <location evidence="1">Membrane</location>
        <topology evidence="1">Single-pass type I membrane protein</topology>
    </subcellularLocation>
</comment>
<dbReference type="Pfam" id="PF00051">
    <property type="entry name" value="Kringle"/>
    <property type="match status" value="1"/>
</dbReference>
<sequence>MRFLCVVSLILIINENQYSTSKANSISMIKSNAASEQKQWKIKLNIYFTKILPPIIKKAPGVDVRLKCEAIMNFTKVVMLTRDKEGIETSLKELPPDHIETLMTNVKVYWLKDNKTMSESSRVKMMTKIDTTNATIGTTLRIKNLDVSDEGTYVCVIKQNFEKRLSTKLFVEQSRHNSEDNEFQTQSSSNPHTDEGAEFILDIKTTPNLVSEGIKVEEPIENAILIQNLEPICQEYVGNVCSSHLKGQFVYIPYNTTQAALEDKLFKAFQVTRYSNEISPNCEQFAKPSLCYSTFPICRNASFTNKYFFTKAKKLFKVLLDSGKDNAPLKVVFNKSPYGLQPQLRHNVNISLELFNFRYNSTVLRRVCKQDCEILENELCQREYAIAKRHPHIGQQLNLEECQDLPEKDDECLKIGIETLRVMDDECYWENGTGYLGKMNVASNGMQCLAWSNQLHVLISDYPELAGQLNYCRNPGSIKSQPWCVVDNNGKVEQLCDIPKCAHKIWIYILATFIALILVITGFILCLLRGKNKANASTIRDINLPNADKNIYGDSRLSSPVEMNDLLTNQNNVNQPHLTRNMGGCPDSVPLDSSSSCSYKPPSCRDLQERAPLLPPHCSSSNGSLATGSLKKFNVASTSRVNDDNFSTCSDLPRLAPKTKKHNSGSLVDTDKVGVRDTLVRIPNADFGNEI</sequence>
<evidence type="ECO:0000256" key="1">
    <source>
        <dbReference type="ARBA" id="ARBA00004479"/>
    </source>
</evidence>
<evidence type="ECO:0000259" key="10">
    <source>
        <dbReference type="PROSITE" id="PS50038"/>
    </source>
</evidence>
<dbReference type="PROSITE" id="PS50038">
    <property type="entry name" value="FZ"/>
    <property type="match status" value="1"/>
</dbReference>
<feature type="domain" description="FZ" evidence="10">
    <location>
        <begin position="233"/>
        <end position="415"/>
    </location>
</feature>
<gene>
    <name evidence="13" type="ORF">LSINAPIS_LOCUS8658</name>
</gene>
<dbReference type="PROSITE" id="PS50070">
    <property type="entry name" value="KRINGLE_2"/>
    <property type="match status" value="1"/>
</dbReference>
<organism evidence="13 14">
    <name type="scientific">Leptidea sinapis</name>
    <dbReference type="NCBI Taxonomy" id="189913"/>
    <lineage>
        <taxon>Eukaryota</taxon>
        <taxon>Metazoa</taxon>
        <taxon>Ecdysozoa</taxon>
        <taxon>Arthropoda</taxon>
        <taxon>Hexapoda</taxon>
        <taxon>Insecta</taxon>
        <taxon>Pterygota</taxon>
        <taxon>Neoptera</taxon>
        <taxon>Endopterygota</taxon>
        <taxon>Lepidoptera</taxon>
        <taxon>Glossata</taxon>
        <taxon>Ditrysia</taxon>
        <taxon>Papilionoidea</taxon>
        <taxon>Pieridae</taxon>
        <taxon>Dismorphiinae</taxon>
        <taxon>Leptidea</taxon>
    </lineage>
</organism>
<keyword evidence="2" id="KW-0597">Phosphoprotein</keyword>
<dbReference type="PRINTS" id="PR00018">
    <property type="entry name" value="KRINGLE"/>
</dbReference>
<dbReference type="InterPro" id="IPR036790">
    <property type="entry name" value="Frizzled_dom_sf"/>
</dbReference>
<keyword evidence="5" id="KW-0067">ATP-binding</keyword>
<evidence type="ECO:0000256" key="9">
    <source>
        <dbReference type="SAM" id="SignalP"/>
    </source>
</evidence>
<feature type="domain" description="Kringle" evidence="11">
    <location>
        <begin position="426"/>
        <end position="501"/>
    </location>
</feature>
<dbReference type="AlphaFoldDB" id="A0A5E4QJB8"/>
<dbReference type="PANTHER" id="PTHR24261:SF7">
    <property type="entry name" value="KRINGLE DOMAIN-CONTAINING PROTEIN"/>
    <property type="match status" value="1"/>
</dbReference>
<evidence type="ECO:0000259" key="12">
    <source>
        <dbReference type="PROSITE" id="PS50835"/>
    </source>
</evidence>
<protein>
    <recommendedName>
        <fullName evidence="15">Ig-like domain-containing protein</fullName>
    </recommendedName>
</protein>
<accession>A0A5E4QJB8</accession>
<dbReference type="SMART" id="SM00408">
    <property type="entry name" value="IGc2"/>
    <property type="match status" value="1"/>
</dbReference>
<dbReference type="Gene3D" id="2.60.40.10">
    <property type="entry name" value="Immunoglobulins"/>
    <property type="match status" value="1"/>
</dbReference>
<dbReference type="CDD" id="cd00096">
    <property type="entry name" value="Ig"/>
    <property type="match status" value="1"/>
</dbReference>
<dbReference type="InterPro" id="IPR050759">
    <property type="entry name" value="Serine_protease_kringle"/>
</dbReference>
<keyword evidence="14" id="KW-1185">Reference proteome</keyword>
<dbReference type="InterPro" id="IPR013806">
    <property type="entry name" value="Kringle-like"/>
</dbReference>
<dbReference type="InterPro" id="IPR003598">
    <property type="entry name" value="Ig_sub2"/>
</dbReference>
<keyword evidence="6" id="KW-1015">Disulfide bond</keyword>
<evidence type="ECO:0008006" key="15">
    <source>
        <dbReference type="Google" id="ProtNLM"/>
    </source>
</evidence>
<dbReference type="PROSITE" id="PS50835">
    <property type="entry name" value="IG_LIKE"/>
    <property type="match status" value="1"/>
</dbReference>
<dbReference type="GO" id="GO:0005524">
    <property type="term" value="F:ATP binding"/>
    <property type="evidence" value="ECO:0007669"/>
    <property type="project" value="UniProtKB-KW"/>
</dbReference>
<keyword evidence="8" id="KW-0472">Membrane</keyword>
<dbReference type="GO" id="GO:0016020">
    <property type="term" value="C:membrane"/>
    <property type="evidence" value="ECO:0007669"/>
    <property type="project" value="UniProtKB-SubCell"/>
</dbReference>
<dbReference type="Gene3D" id="1.10.2000.10">
    <property type="entry name" value="Frizzled cysteine-rich domain"/>
    <property type="match status" value="2"/>
</dbReference>
<dbReference type="InterPro" id="IPR013098">
    <property type="entry name" value="Ig_I-set"/>
</dbReference>
<keyword evidence="9" id="KW-0732">Signal</keyword>
<evidence type="ECO:0000313" key="13">
    <source>
        <dbReference type="EMBL" id="VVC97361.1"/>
    </source>
</evidence>
<evidence type="ECO:0000313" key="14">
    <source>
        <dbReference type="Proteomes" id="UP000324832"/>
    </source>
</evidence>
<evidence type="ECO:0000256" key="6">
    <source>
        <dbReference type="ARBA" id="ARBA00023157"/>
    </source>
</evidence>
<dbReference type="Proteomes" id="UP000324832">
    <property type="component" value="Unassembled WGS sequence"/>
</dbReference>
<dbReference type="CDD" id="cd00108">
    <property type="entry name" value="KR"/>
    <property type="match status" value="1"/>
</dbReference>
<reference evidence="13 14" key="1">
    <citation type="submission" date="2017-07" db="EMBL/GenBank/DDBJ databases">
        <authorList>
            <person name="Talla V."/>
            <person name="Backstrom N."/>
        </authorList>
    </citation>
    <scope>NUCLEOTIDE SEQUENCE [LARGE SCALE GENOMIC DNA]</scope>
</reference>
<feature type="chain" id="PRO_5022739902" description="Ig-like domain-containing protein" evidence="9">
    <location>
        <begin position="20"/>
        <end position="691"/>
    </location>
</feature>